<feature type="domain" description="Protein kinase" evidence="10">
    <location>
        <begin position="131"/>
        <end position="512"/>
    </location>
</feature>
<dbReference type="InterPro" id="IPR024604">
    <property type="entry name" value="GSG2_C"/>
</dbReference>
<evidence type="ECO:0000256" key="9">
    <source>
        <dbReference type="SAM" id="MobiDB-lite"/>
    </source>
</evidence>
<dbReference type="Proteomes" id="UP001152607">
    <property type="component" value="Unassembled WGS sequence"/>
</dbReference>
<evidence type="ECO:0000256" key="5">
    <source>
        <dbReference type="ARBA" id="ARBA00022777"/>
    </source>
</evidence>
<dbReference type="GO" id="GO:0005737">
    <property type="term" value="C:cytoplasm"/>
    <property type="evidence" value="ECO:0007669"/>
    <property type="project" value="TreeGrafter"/>
</dbReference>
<evidence type="ECO:0000256" key="3">
    <source>
        <dbReference type="ARBA" id="ARBA00022679"/>
    </source>
</evidence>
<evidence type="ECO:0000259" key="10">
    <source>
        <dbReference type="PROSITE" id="PS50011"/>
    </source>
</evidence>
<evidence type="ECO:0000256" key="2">
    <source>
        <dbReference type="ARBA" id="ARBA00022527"/>
    </source>
</evidence>
<dbReference type="GO" id="GO:0005634">
    <property type="term" value="C:nucleus"/>
    <property type="evidence" value="ECO:0007669"/>
    <property type="project" value="TreeGrafter"/>
</dbReference>
<proteinExistence type="predicted"/>
<feature type="compositionally biased region" description="Polar residues" evidence="9">
    <location>
        <begin position="448"/>
        <end position="459"/>
    </location>
</feature>
<feature type="region of interest" description="Disordered" evidence="9">
    <location>
        <begin position="447"/>
        <end position="496"/>
    </location>
</feature>
<evidence type="ECO:0000256" key="1">
    <source>
        <dbReference type="ARBA" id="ARBA00012513"/>
    </source>
</evidence>
<dbReference type="Gene3D" id="3.30.200.20">
    <property type="entry name" value="Phosphorylase Kinase, domain 1"/>
    <property type="match status" value="1"/>
</dbReference>
<keyword evidence="4" id="KW-0547">Nucleotide-binding</keyword>
<comment type="catalytic activity">
    <reaction evidence="8">
        <text>L-seryl-[protein] + ATP = O-phospho-L-seryl-[protein] + ADP + H(+)</text>
        <dbReference type="Rhea" id="RHEA:17989"/>
        <dbReference type="Rhea" id="RHEA-COMP:9863"/>
        <dbReference type="Rhea" id="RHEA-COMP:11604"/>
        <dbReference type="ChEBI" id="CHEBI:15378"/>
        <dbReference type="ChEBI" id="CHEBI:29999"/>
        <dbReference type="ChEBI" id="CHEBI:30616"/>
        <dbReference type="ChEBI" id="CHEBI:83421"/>
        <dbReference type="ChEBI" id="CHEBI:456216"/>
        <dbReference type="EC" id="2.7.11.1"/>
    </reaction>
</comment>
<evidence type="ECO:0000256" key="7">
    <source>
        <dbReference type="ARBA" id="ARBA00047899"/>
    </source>
</evidence>
<dbReference type="OrthoDB" id="21018at2759"/>
<evidence type="ECO:0000313" key="11">
    <source>
        <dbReference type="EMBL" id="CAI6341150.1"/>
    </source>
</evidence>
<organism evidence="11 12">
    <name type="scientific">Periconia digitata</name>
    <dbReference type="NCBI Taxonomy" id="1303443"/>
    <lineage>
        <taxon>Eukaryota</taxon>
        <taxon>Fungi</taxon>
        <taxon>Dikarya</taxon>
        <taxon>Ascomycota</taxon>
        <taxon>Pezizomycotina</taxon>
        <taxon>Dothideomycetes</taxon>
        <taxon>Pleosporomycetidae</taxon>
        <taxon>Pleosporales</taxon>
        <taxon>Massarineae</taxon>
        <taxon>Periconiaceae</taxon>
        <taxon>Periconia</taxon>
    </lineage>
</organism>
<evidence type="ECO:0000256" key="6">
    <source>
        <dbReference type="ARBA" id="ARBA00022840"/>
    </source>
</evidence>
<evidence type="ECO:0000313" key="12">
    <source>
        <dbReference type="Proteomes" id="UP001152607"/>
    </source>
</evidence>
<keyword evidence="5" id="KW-0418">Kinase</keyword>
<dbReference type="EMBL" id="CAOQHR010000011">
    <property type="protein sequence ID" value="CAI6341150.1"/>
    <property type="molecule type" value="Genomic_DNA"/>
</dbReference>
<dbReference type="SUPFAM" id="SSF56112">
    <property type="entry name" value="Protein kinase-like (PK-like)"/>
    <property type="match status" value="1"/>
</dbReference>
<dbReference type="PROSITE" id="PS50011">
    <property type="entry name" value="PROTEIN_KINASE_DOM"/>
    <property type="match status" value="1"/>
</dbReference>
<dbReference type="GO" id="GO:0072354">
    <property type="term" value="F:histone H3T3 kinase activity"/>
    <property type="evidence" value="ECO:0007669"/>
    <property type="project" value="TreeGrafter"/>
</dbReference>
<feature type="region of interest" description="Disordered" evidence="9">
    <location>
        <begin position="172"/>
        <end position="195"/>
    </location>
</feature>
<reference evidence="11" key="1">
    <citation type="submission" date="2023-01" db="EMBL/GenBank/DDBJ databases">
        <authorList>
            <person name="Van Ghelder C."/>
            <person name="Rancurel C."/>
        </authorList>
    </citation>
    <scope>NUCLEOTIDE SEQUENCE</scope>
    <source>
        <strain evidence="11">CNCM I-4278</strain>
    </source>
</reference>
<feature type="compositionally biased region" description="Basic and acidic residues" evidence="9">
    <location>
        <begin position="12"/>
        <end position="30"/>
    </location>
</feature>
<evidence type="ECO:0000256" key="8">
    <source>
        <dbReference type="ARBA" id="ARBA00048679"/>
    </source>
</evidence>
<dbReference type="Pfam" id="PF12330">
    <property type="entry name" value="Haspin_kinase"/>
    <property type="match status" value="1"/>
</dbReference>
<feature type="compositionally biased region" description="Basic residues" evidence="9">
    <location>
        <begin position="1"/>
        <end position="11"/>
    </location>
</feature>
<dbReference type="AlphaFoldDB" id="A0A9W4XUI6"/>
<sequence>MTKKNNARKKDRSREVDKDKISAPKTKDCAAHTTQDEQTIDHAKILGEQSSSLAPRTSVSRRKLKAVLIPKHSLSPPMELPPTPESLPDARLGFSPAPEDVYTKHVSPLLAQSYGKKIISFEEWSSALESHFTVSKIAEASFSEVYRLSAADTELDSSNESVLKLIALKSPPNAPLPGAPQGRRARGSTRQPKSNIEVFKEQEQWKSDVNDVHSEVKLLQNLNQIPGFTNFREVTVLQGRPTASFANAWKAWNKSRARGKKSEFPDPSKKTSYEDTQLWAVVEMQDAGTDCEKVMESGGVSTIWEVWDVFWGVCLSVAKAEETCRFEHRDLHLENICIRSSRTQSEDDLTRPFIKDPLRRKLGFSGLDTTVIDYTLSRADIIPESRQSLPLYPPPSIPTGFTHTPTGNEEVAYLDLGKDPSLFEGDASEEYQYEIYRYMRGVALYNDPLQNDPPTSSYPDTPRRSPRKAAQHIRFDEEGDAEAPIRRSPRKLPSNRISTTASSVWRSFHPGTNLVWVHFILAKLLQHLEGGEPTALSPKQTMRNVEAKPSESGKIVKKACKLFTTLEKVNELLKPETLRKPDSIGSVKELVVLALEKRWLRIEDVTGA</sequence>
<dbReference type="SMART" id="SM01331">
    <property type="entry name" value="DUF3635"/>
    <property type="match status" value="1"/>
</dbReference>
<keyword evidence="6" id="KW-0067">ATP-binding</keyword>
<gene>
    <name evidence="11" type="ORF">PDIGIT_LOCUS14343</name>
</gene>
<dbReference type="GO" id="GO:0000278">
    <property type="term" value="P:mitotic cell cycle"/>
    <property type="evidence" value="ECO:0007669"/>
    <property type="project" value="TreeGrafter"/>
</dbReference>
<evidence type="ECO:0000256" key="4">
    <source>
        <dbReference type="ARBA" id="ARBA00022741"/>
    </source>
</evidence>
<feature type="region of interest" description="Disordered" evidence="9">
    <location>
        <begin position="1"/>
        <end position="37"/>
    </location>
</feature>
<keyword evidence="3" id="KW-0808">Transferase</keyword>
<dbReference type="PANTHER" id="PTHR24419:SF18">
    <property type="entry name" value="SERINE_THREONINE-PROTEIN KINASE HASPIN"/>
    <property type="match status" value="1"/>
</dbReference>
<comment type="caution">
    <text evidence="11">The sequence shown here is derived from an EMBL/GenBank/DDBJ whole genome shotgun (WGS) entry which is preliminary data.</text>
</comment>
<comment type="catalytic activity">
    <reaction evidence="7">
        <text>L-threonyl-[protein] + ATP = O-phospho-L-threonyl-[protein] + ADP + H(+)</text>
        <dbReference type="Rhea" id="RHEA:46608"/>
        <dbReference type="Rhea" id="RHEA-COMP:11060"/>
        <dbReference type="Rhea" id="RHEA-COMP:11605"/>
        <dbReference type="ChEBI" id="CHEBI:15378"/>
        <dbReference type="ChEBI" id="CHEBI:30013"/>
        <dbReference type="ChEBI" id="CHEBI:30616"/>
        <dbReference type="ChEBI" id="CHEBI:61977"/>
        <dbReference type="ChEBI" id="CHEBI:456216"/>
        <dbReference type="EC" id="2.7.11.1"/>
    </reaction>
</comment>
<name>A0A9W4XUI6_9PLEO</name>
<dbReference type="InterPro" id="IPR011009">
    <property type="entry name" value="Kinase-like_dom_sf"/>
</dbReference>
<dbReference type="Gene3D" id="1.10.510.10">
    <property type="entry name" value="Transferase(Phosphotransferase) domain 1"/>
    <property type="match status" value="1"/>
</dbReference>
<accession>A0A9W4XUI6</accession>
<keyword evidence="2" id="KW-0723">Serine/threonine-protein kinase</keyword>
<dbReference type="InterPro" id="IPR000719">
    <property type="entry name" value="Prot_kinase_dom"/>
</dbReference>
<dbReference type="PANTHER" id="PTHR24419">
    <property type="entry name" value="INTERLEUKIN-1 RECEPTOR-ASSOCIATED KINASE"/>
    <property type="match status" value="1"/>
</dbReference>
<dbReference type="GO" id="GO:0005524">
    <property type="term" value="F:ATP binding"/>
    <property type="evidence" value="ECO:0007669"/>
    <property type="project" value="UniProtKB-KW"/>
</dbReference>
<keyword evidence="12" id="KW-1185">Reference proteome</keyword>
<dbReference type="GO" id="GO:0035556">
    <property type="term" value="P:intracellular signal transduction"/>
    <property type="evidence" value="ECO:0007669"/>
    <property type="project" value="TreeGrafter"/>
</dbReference>
<dbReference type="EC" id="2.7.11.1" evidence="1"/>
<protein>
    <recommendedName>
        <fullName evidence="1">non-specific serine/threonine protein kinase</fullName>
        <ecNumber evidence="1">2.7.11.1</ecNumber>
    </recommendedName>
</protein>